<gene>
    <name evidence="3" type="ORF">HU200_049548</name>
</gene>
<dbReference type="Proteomes" id="UP000636709">
    <property type="component" value="Unassembled WGS sequence"/>
</dbReference>
<dbReference type="EMBL" id="JACEFO010002221">
    <property type="protein sequence ID" value="KAF8672346.1"/>
    <property type="molecule type" value="Genomic_DNA"/>
</dbReference>
<dbReference type="PANTHER" id="PTHR31672:SF13">
    <property type="entry name" value="F-BOX PROTEIN CPR30-LIKE"/>
    <property type="match status" value="1"/>
</dbReference>
<dbReference type="InterPro" id="IPR036047">
    <property type="entry name" value="F-box-like_dom_sf"/>
</dbReference>
<evidence type="ECO:0000259" key="2">
    <source>
        <dbReference type="PROSITE" id="PS50181"/>
    </source>
</evidence>
<dbReference type="Pfam" id="PF00646">
    <property type="entry name" value="F-box"/>
    <property type="match status" value="1"/>
</dbReference>
<dbReference type="Gene3D" id="1.20.1280.50">
    <property type="match status" value="1"/>
</dbReference>
<evidence type="ECO:0000256" key="1">
    <source>
        <dbReference type="SAM" id="MobiDB-lite"/>
    </source>
</evidence>
<dbReference type="SUPFAM" id="SSF81383">
    <property type="entry name" value="F-box domain"/>
    <property type="match status" value="1"/>
</dbReference>
<dbReference type="InterPro" id="IPR013187">
    <property type="entry name" value="F-box-assoc_dom_typ3"/>
</dbReference>
<dbReference type="PANTHER" id="PTHR31672">
    <property type="entry name" value="BNACNNG10540D PROTEIN"/>
    <property type="match status" value="1"/>
</dbReference>
<dbReference type="CDD" id="cd22157">
    <property type="entry name" value="F-box_AtFBW1-like"/>
    <property type="match status" value="1"/>
</dbReference>
<protein>
    <recommendedName>
        <fullName evidence="2">F-box domain-containing protein</fullName>
    </recommendedName>
</protein>
<dbReference type="InterPro" id="IPR001810">
    <property type="entry name" value="F-box_dom"/>
</dbReference>
<dbReference type="InterPro" id="IPR017451">
    <property type="entry name" value="F-box-assoc_interact_dom"/>
</dbReference>
<keyword evidence="4" id="KW-1185">Reference proteome</keyword>
<dbReference type="AlphaFoldDB" id="A0A835APY8"/>
<dbReference type="OrthoDB" id="687369at2759"/>
<dbReference type="InterPro" id="IPR050796">
    <property type="entry name" value="SCF_F-box_component"/>
</dbReference>
<dbReference type="Pfam" id="PF08268">
    <property type="entry name" value="FBA_3"/>
    <property type="match status" value="1"/>
</dbReference>
<organism evidence="3 4">
    <name type="scientific">Digitaria exilis</name>
    <dbReference type="NCBI Taxonomy" id="1010633"/>
    <lineage>
        <taxon>Eukaryota</taxon>
        <taxon>Viridiplantae</taxon>
        <taxon>Streptophyta</taxon>
        <taxon>Embryophyta</taxon>
        <taxon>Tracheophyta</taxon>
        <taxon>Spermatophyta</taxon>
        <taxon>Magnoliopsida</taxon>
        <taxon>Liliopsida</taxon>
        <taxon>Poales</taxon>
        <taxon>Poaceae</taxon>
        <taxon>PACMAD clade</taxon>
        <taxon>Panicoideae</taxon>
        <taxon>Panicodae</taxon>
        <taxon>Paniceae</taxon>
        <taxon>Anthephorinae</taxon>
        <taxon>Digitaria</taxon>
    </lineage>
</organism>
<proteinExistence type="predicted"/>
<feature type="region of interest" description="Disordered" evidence="1">
    <location>
        <begin position="60"/>
        <end position="91"/>
    </location>
</feature>
<comment type="caution">
    <text evidence="3">The sequence shown here is derived from an EMBL/GenBank/DDBJ whole genome shotgun (WGS) entry which is preliminary data.</text>
</comment>
<reference evidence="3" key="1">
    <citation type="submission" date="2020-07" db="EMBL/GenBank/DDBJ databases">
        <title>Genome sequence and genetic diversity analysis of an under-domesticated orphan crop, white fonio (Digitaria exilis).</title>
        <authorList>
            <person name="Bennetzen J.L."/>
            <person name="Chen S."/>
            <person name="Ma X."/>
            <person name="Wang X."/>
            <person name="Yssel A.E.J."/>
            <person name="Chaluvadi S.R."/>
            <person name="Johnson M."/>
            <person name="Gangashetty P."/>
            <person name="Hamidou F."/>
            <person name="Sanogo M.D."/>
            <person name="Zwaenepoel A."/>
            <person name="Wallace J."/>
            <person name="Van De Peer Y."/>
            <person name="Van Deynze A."/>
        </authorList>
    </citation>
    <scope>NUCLEOTIDE SEQUENCE</scope>
    <source>
        <tissue evidence="3">Leaves</tissue>
    </source>
</reference>
<dbReference type="PROSITE" id="PS50181">
    <property type="entry name" value="FBOX"/>
    <property type="match status" value="1"/>
</dbReference>
<dbReference type="NCBIfam" id="TIGR01640">
    <property type="entry name" value="F_box_assoc_1"/>
    <property type="match status" value="1"/>
</dbReference>
<dbReference type="SMART" id="SM00256">
    <property type="entry name" value="FBOX"/>
    <property type="match status" value="1"/>
</dbReference>
<accession>A0A835APY8</accession>
<feature type="region of interest" description="Disordered" evidence="1">
    <location>
        <begin position="501"/>
        <end position="535"/>
    </location>
</feature>
<feature type="compositionally biased region" description="Basic residues" evidence="1">
    <location>
        <begin position="406"/>
        <end position="422"/>
    </location>
</feature>
<evidence type="ECO:0000313" key="3">
    <source>
        <dbReference type="EMBL" id="KAF8672346.1"/>
    </source>
</evidence>
<evidence type="ECO:0000313" key="4">
    <source>
        <dbReference type="Proteomes" id="UP000636709"/>
    </source>
</evidence>
<feature type="domain" description="F-box" evidence="2">
    <location>
        <begin position="12"/>
        <end position="58"/>
    </location>
</feature>
<sequence length="566" mass="62980">MEDIFHDLVRQRGCAAPLPDEIVEDVLARLPARSLRRFECVSWPWRRLIIRSPAFHSLHSQRAGAAGRQGSQNRRKQVGSRGNRQNRPGPPFITVYTEDLNSKFEFVRFPPVPTVTRPVSRYRRPAVFARQARHCHPFYAFRPGGGAAQGQVFPVSKSCHSLVLLRFSEYGTHYVWVWNPSTGETLALPDRRIPCSNNAAVSSVLYGMGYCSTTNRYKVVRMYHPDETITIMCEVFTLDESAWWRPAATGWPPPLDHINVTNKYLPIFGRPDAFRPNLRRPNAQMYTRQRNAEPPSPLLFVRVLDDPVWFGAARRGTQCDSALRLSVAVCRRPLVCALRGAHCCTPGGRGARHDPCARFPTSIHATPPAPGPCLPQRAAARLCEQLSGTNGSCKIINQSPFTARQQQHHSQSRSPSKVRGHPPARPPALSGRAVARGAMASAASWAWMAEVASEELAKLEAAHPGRRLAPLKAELERLVADPGLDAAAFPLVSPRIATVGERKRRKPPAGGATVRAREEGKRRRRVTSTPPGGAKVDRAEMAIERAERCLEMIRAFKRGLRAAWIH</sequence>
<feature type="region of interest" description="Disordered" evidence="1">
    <location>
        <begin position="401"/>
        <end position="432"/>
    </location>
</feature>
<name>A0A835APY8_9POAL</name>